<protein>
    <recommendedName>
        <fullName evidence="2">Tet-like 2OG-Fe(II) oxygenase domain-containing protein</fullName>
    </recommendedName>
</protein>
<feature type="domain" description="Tet-like 2OG-Fe(II) oxygenase" evidence="2">
    <location>
        <begin position="397"/>
        <end position="588"/>
    </location>
</feature>
<dbReference type="HOGENOM" id="CLU_026867_0_0_1"/>
<feature type="region of interest" description="Disordered" evidence="1">
    <location>
        <begin position="279"/>
        <end position="378"/>
    </location>
</feature>
<dbReference type="GeneID" id="18937437"/>
<dbReference type="OrthoDB" id="2505591at2759"/>
<organism evidence="4">
    <name type="scientific">Melampsora larici-populina (strain 98AG31 / pathotype 3-4-7)</name>
    <name type="common">Poplar leaf rust fungus</name>
    <dbReference type="NCBI Taxonomy" id="747676"/>
    <lineage>
        <taxon>Eukaryota</taxon>
        <taxon>Fungi</taxon>
        <taxon>Dikarya</taxon>
        <taxon>Basidiomycota</taxon>
        <taxon>Pucciniomycotina</taxon>
        <taxon>Pucciniomycetes</taxon>
        <taxon>Pucciniales</taxon>
        <taxon>Melampsoraceae</taxon>
        <taxon>Melampsora</taxon>
    </lineage>
</organism>
<reference evidence="4" key="1">
    <citation type="journal article" date="2011" name="Proc. Natl. Acad. Sci. U.S.A.">
        <title>Obligate biotrophy features unraveled by the genomic analysis of rust fungi.</title>
        <authorList>
            <person name="Duplessis S."/>
            <person name="Cuomo C.A."/>
            <person name="Lin Y.-C."/>
            <person name="Aerts A."/>
            <person name="Tisserant E."/>
            <person name="Veneault-Fourrey C."/>
            <person name="Joly D.L."/>
            <person name="Hacquard S."/>
            <person name="Amselem J."/>
            <person name="Cantarel B.L."/>
            <person name="Chiu R."/>
            <person name="Coutinho P.M."/>
            <person name="Feau N."/>
            <person name="Field M."/>
            <person name="Frey P."/>
            <person name="Gelhaye E."/>
            <person name="Goldberg J."/>
            <person name="Grabherr M.G."/>
            <person name="Kodira C.D."/>
            <person name="Kohler A."/>
            <person name="Kuees U."/>
            <person name="Lindquist E.A."/>
            <person name="Lucas S.M."/>
            <person name="Mago R."/>
            <person name="Mauceli E."/>
            <person name="Morin E."/>
            <person name="Murat C."/>
            <person name="Pangilinan J.L."/>
            <person name="Park R."/>
            <person name="Pearson M."/>
            <person name="Quesneville H."/>
            <person name="Rouhier N."/>
            <person name="Sakthikumar S."/>
            <person name="Salamov A.A."/>
            <person name="Schmutz J."/>
            <person name="Selles B."/>
            <person name="Shapiro H."/>
            <person name="Tanguay P."/>
            <person name="Tuskan G.A."/>
            <person name="Henrissat B."/>
            <person name="Van de Peer Y."/>
            <person name="Rouze P."/>
            <person name="Ellis J.G."/>
            <person name="Dodds P.N."/>
            <person name="Schein J.E."/>
            <person name="Zhong S."/>
            <person name="Hamelin R.C."/>
            <person name="Grigoriev I.V."/>
            <person name="Szabo L.J."/>
            <person name="Martin F."/>
        </authorList>
    </citation>
    <scope>NUCLEOTIDE SEQUENCE [LARGE SCALE GENOMIC DNA]</scope>
    <source>
        <strain evidence="4">98AG31 / pathotype 3-4-7</strain>
    </source>
</reference>
<dbReference type="VEuPathDB" id="FungiDB:MELLADRAFT_96018"/>
<proteinExistence type="predicted"/>
<name>F4SAL7_MELLP</name>
<accession>F4SAL7</accession>
<keyword evidence="4" id="KW-1185">Reference proteome</keyword>
<evidence type="ECO:0000313" key="3">
    <source>
        <dbReference type="EMBL" id="EGF98314.1"/>
    </source>
</evidence>
<dbReference type="EMBL" id="GL883179">
    <property type="protein sequence ID" value="EGF98314.1"/>
    <property type="molecule type" value="Genomic_DNA"/>
</dbReference>
<feature type="compositionally biased region" description="Low complexity" evidence="1">
    <location>
        <begin position="305"/>
        <end position="315"/>
    </location>
</feature>
<dbReference type="InterPro" id="IPR046798">
    <property type="entry name" value="2OG-FeII_Oxy_6"/>
</dbReference>
<dbReference type="RefSeq" id="XP_007418416.1">
    <property type="nucleotide sequence ID" value="XM_007418354.1"/>
</dbReference>
<evidence type="ECO:0000313" key="4">
    <source>
        <dbReference type="Proteomes" id="UP000001072"/>
    </source>
</evidence>
<dbReference type="InParanoid" id="F4SAL7"/>
<sequence>MTNLDPEWPKHKRGEFNSGKEWVARCHWFRSHGQMSTHVDTSTNVHRNAECPDENITLPGVEFMSDLLKVIDEKRQTGYTDDDLPKPFQMAKSYAHVPHEYLAPDGFPKSKYWLHPECKFAVVSKDNPNEGKGGVVRRALDKYRELGRVDVPPNPTLHLVKTRRKKGPRHAARAVQNMKAKGTNQSAQSANRINKTYDGHRYRLNDPILPYENYDRTMEIIHNTYKIITHGKGQFVDRDSHKLIFTYSFEDLETLTPEDRKVHQDDVSTISMSTKLFKRLPTPKPLTPPSLVNPSIPHAHNSDIPSSPLTSLPSSDAESEEDFKDSQLDFASQAGNPVIKDRSSSPLTSLPPSDAEGEVATSRKRKAQPLSTRDSDSKTKKFKILHQASIGQSVLLVQNCKRLKKRKVTTNAALIHGRMHCFGQTVGYSSNILTSPYVPPKGSSRSLYEVFLDRLPVLSSHIGGRFMDFCDVGFKVARRLLNELCAPQMASRSKSQPSGPLDFAANFAFTFGNFYNKPHTDNDKGKVYCLWYPIDVLSGRIVTKSEGFELEGGWFIFPEFRVAINFGGKSAVQIAWNGKSTFHHTIPSKERIVFNNRGEKVHYTRLGCSSQITYKMARASVKNGTDEQFNYTSNCERKVRDVEDILELPDRNWKI</sequence>
<feature type="compositionally biased region" description="Low complexity" evidence="1">
    <location>
        <begin position="344"/>
        <end position="353"/>
    </location>
</feature>
<dbReference type="Pfam" id="PF20515">
    <property type="entry name" value="2OG-FeII_Oxy_6"/>
    <property type="match status" value="1"/>
</dbReference>
<evidence type="ECO:0000259" key="2">
    <source>
        <dbReference type="Pfam" id="PF20515"/>
    </source>
</evidence>
<dbReference type="AlphaFoldDB" id="F4SAL7"/>
<dbReference type="Proteomes" id="UP000001072">
    <property type="component" value="Unassembled WGS sequence"/>
</dbReference>
<dbReference type="KEGG" id="mlr:MELLADRAFT_96018"/>
<gene>
    <name evidence="3" type="ORF">MELLADRAFT_96018</name>
</gene>
<evidence type="ECO:0000256" key="1">
    <source>
        <dbReference type="SAM" id="MobiDB-lite"/>
    </source>
</evidence>